<keyword evidence="1" id="KW-1185">Reference proteome</keyword>
<gene>
    <name evidence="2" type="primary">LOC113785178</name>
</gene>
<proteinExistence type="predicted"/>
<evidence type="ECO:0000313" key="2">
    <source>
        <dbReference type="RefSeq" id="XP_027187322.1"/>
    </source>
</evidence>
<dbReference type="STRING" id="3827.A0A3Q7Y7T6"/>
<sequence length="251" mass="29602">MLTDMDKPLLLMDKTYVDTTNVFDTYQIFDTRDAVVNWAKEIGLKNKVTIIIRRLYIETGEKERRNKLILGCGKGGKYKYAASSTRNSKKKCDCHFKLRSKPLKDGSGWTIKVICGIHNYESPDTLEGHAFVRCLDEEERKHVHDLTKYNVALRHILLSLQDRNKSNVTKISQIYKQMSMIRLHVRGNRTEMQHLFKLIEDAKYVCWNRKRENSDFMRDIFWAHPDSVKLLNLFPIMLIMDITYKTNKYVM</sequence>
<dbReference type="PANTHER" id="PTHR31569">
    <property type="entry name" value="SWIM-TYPE DOMAIN-CONTAINING PROTEIN"/>
    <property type="match status" value="1"/>
</dbReference>
<dbReference type="PANTHER" id="PTHR31569:SF4">
    <property type="entry name" value="SWIM-TYPE DOMAIN-CONTAINING PROTEIN"/>
    <property type="match status" value="1"/>
</dbReference>
<dbReference type="OrthoDB" id="1407165at2759"/>
<protein>
    <submittedName>
        <fullName evidence="2">Uncharacterized protein LOC113785178</fullName>
    </submittedName>
</protein>
<reference evidence="2" key="2">
    <citation type="submission" date="2025-08" db="UniProtKB">
        <authorList>
            <consortium name="RefSeq"/>
        </authorList>
    </citation>
    <scope>IDENTIFICATION</scope>
    <source>
        <tissue evidence="2">Etiolated seedlings</tissue>
    </source>
</reference>
<dbReference type="Proteomes" id="UP000087171">
    <property type="component" value="Chromosome Ca1"/>
</dbReference>
<dbReference type="RefSeq" id="XP_027187322.1">
    <property type="nucleotide sequence ID" value="XM_027331521.1"/>
</dbReference>
<dbReference type="AlphaFoldDB" id="A0A3Q7Y7T6"/>
<dbReference type="InterPro" id="IPR052579">
    <property type="entry name" value="Zinc_finger_SWIM"/>
</dbReference>
<reference evidence="1" key="1">
    <citation type="journal article" date="2013" name="Nat. Biotechnol.">
        <title>Draft genome sequence of chickpea (Cicer arietinum) provides a resource for trait improvement.</title>
        <authorList>
            <person name="Varshney R.K."/>
            <person name="Song C."/>
            <person name="Saxena R.K."/>
            <person name="Azam S."/>
            <person name="Yu S."/>
            <person name="Sharpe A.G."/>
            <person name="Cannon S."/>
            <person name="Baek J."/>
            <person name="Rosen B.D."/>
            <person name="Tar'an B."/>
            <person name="Millan T."/>
            <person name="Zhang X."/>
            <person name="Ramsay L.D."/>
            <person name="Iwata A."/>
            <person name="Wang Y."/>
            <person name="Nelson W."/>
            <person name="Farmer A.D."/>
            <person name="Gaur P.M."/>
            <person name="Soderlund C."/>
            <person name="Penmetsa R.V."/>
            <person name="Xu C."/>
            <person name="Bharti A.K."/>
            <person name="He W."/>
            <person name="Winter P."/>
            <person name="Zhao S."/>
            <person name="Hane J.K."/>
            <person name="Carrasquilla-Garcia N."/>
            <person name="Condie J.A."/>
            <person name="Upadhyaya H.D."/>
            <person name="Luo M.C."/>
            <person name="Thudi M."/>
            <person name="Gowda C.L."/>
            <person name="Singh N.P."/>
            <person name="Lichtenzveig J."/>
            <person name="Gali K.K."/>
            <person name="Rubio J."/>
            <person name="Nadarajan N."/>
            <person name="Dolezel J."/>
            <person name="Bansal K.C."/>
            <person name="Xu X."/>
            <person name="Edwards D."/>
            <person name="Zhang G."/>
            <person name="Kahl G."/>
            <person name="Gil J."/>
            <person name="Singh K.B."/>
            <person name="Datta S.K."/>
            <person name="Jackson S.A."/>
            <person name="Wang J."/>
            <person name="Cook D.R."/>
        </authorList>
    </citation>
    <scope>NUCLEOTIDE SEQUENCE [LARGE SCALE GENOMIC DNA]</scope>
    <source>
        <strain evidence="1">cv. CDC Frontier</strain>
    </source>
</reference>
<accession>A0A3Q7Y7T6</accession>
<organism evidence="1 2">
    <name type="scientific">Cicer arietinum</name>
    <name type="common">Chickpea</name>
    <name type="synonym">Garbanzo</name>
    <dbReference type="NCBI Taxonomy" id="3827"/>
    <lineage>
        <taxon>Eukaryota</taxon>
        <taxon>Viridiplantae</taxon>
        <taxon>Streptophyta</taxon>
        <taxon>Embryophyta</taxon>
        <taxon>Tracheophyta</taxon>
        <taxon>Spermatophyta</taxon>
        <taxon>Magnoliopsida</taxon>
        <taxon>eudicotyledons</taxon>
        <taxon>Gunneridae</taxon>
        <taxon>Pentapetalae</taxon>
        <taxon>rosids</taxon>
        <taxon>fabids</taxon>
        <taxon>Fabales</taxon>
        <taxon>Fabaceae</taxon>
        <taxon>Papilionoideae</taxon>
        <taxon>50 kb inversion clade</taxon>
        <taxon>NPAAA clade</taxon>
        <taxon>Hologalegina</taxon>
        <taxon>IRL clade</taxon>
        <taxon>Cicereae</taxon>
        <taxon>Cicer</taxon>
    </lineage>
</organism>
<name>A0A3Q7Y7T6_CICAR</name>
<evidence type="ECO:0000313" key="1">
    <source>
        <dbReference type="Proteomes" id="UP000087171"/>
    </source>
</evidence>